<sequence length="981" mass="110284">MNRFRLHSLAAAMLALGGCASAPSSGTLEQQAQFSGTTLADLESTDITIEKQQLQQASASQALESYRQAAQLFDDPERKAKTLRRMADLAMSSAEKSDLEGTDSALDKKVDQVVYDNTMHQVKTTKDKERKLALLDLADTMAPSVQKSDVDYQTAISLYQELLTSTQDPKERAEAYYMLSKAYAMDGKMEKARDSLDALVTQYPNSEWTLEAQFRRGEMLFSDGDFEMAEKAYADVIRRGSNNEFYTQALYKHGWSDYKLGDYELAEKSFFTLMDTLQGNAKLDDDTSMESKLYADTQRVISLGFSNLDGPQSVRDWFAKNGHRDYEPAIYRSLGEVYLSQERFRDAAQAYDMYVQVYPDSTLAPEFSTLQINAYQKGGFPTLVLPAKEAFVEHYGVQSPFWASHPDVREQYVGLLKEHILDLAQYYHVLAQKSGKPADYQAPARWYKEYLETPPANERQPEINQRYAEVLFDGHDYAGAITQFENTAYQYPEYEKAGDAAYAALVGYQKLMGTLDTRDSESLAQWRARKVASAQKYAQTFPTHEQVNPVLHDTAEDQLALGDTEGAVKTAGILVNRQPPPSEALMRYGWATIANGEFDLGRFQVAEMAYKKVLAMPGIAAEQRKTYQEQLATSIYRQGEQQRDQGNLDLAAATFLRVGQTVPDAAVRKNAEFDAATLYIKQGNSKAAIPVLESFRQRYPNDPLADTVPDKLAVAYEATGNFTAAAGELTVIAGRYRGQDDELSRQALWRAAKMQDRADNPQASIKLYKQYLQAWPQPYDFRSEAQYRLVELYRKTGDSNAETQGLKALVATYNEAGKDANDRVAWLAAYASFTLAEPQFQQFKSIKLEQPLKSSLAAKTDVMKKALANYQAVADIGVAEYATAANYKIGEMYRLLARDLVASERPSGMGEMEKEEYTMLLEDKALPYEDKAIDILIANADLVTDDIYDQWVKKSFTALAELIPGRYAKFEQVEPYVDIIY</sequence>
<accession>L0WH27</accession>
<dbReference type="SMART" id="SM00028">
    <property type="entry name" value="TPR"/>
    <property type="match status" value="6"/>
</dbReference>
<name>L0WH27_9GAMM</name>
<keyword evidence="4" id="KW-1185">Reference proteome</keyword>
<feature type="repeat" description="TPR" evidence="1">
    <location>
        <begin position="328"/>
        <end position="361"/>
    </location>
</feature>
<dbReference type="Proteomes" id="UP000010164">
    <property type="component" value="Unassembled WGS sequence"/>
</dbReference>
<dbReference type="STRING" id="1177179.A11A3_05614"/>
<comment type="caution">
    <text evidence="3">The sequence shown here is derived from an EMBL/GenBank/DDBJ whole genome shotgun (WGS) entry which is preliminary data.</text>
</comment>
<evidence type="ECO:0000313" key="4">
    <source>
        <dbReference type="Proteomes" id="UP000010164"/>
    </source>
</evidence>
<evidence type="ECO:0000256" key="2">
    <source>
        <dbReference type="SAM" id="SignalP"/>
    </source>
</evidence>
<dbReference type="Gene3D" id="1.25.40.10">
    <property type="entry name" value="Tetratricopeptide repeat domain"/>
    <property type="match status" value="5"/>
</dbReference>
<gene>
    <name evidence="3" type="ORF">A11A3_05614</name>
</gene>
<reference evidence="3 4" key="1">
    <citation type="journal article" date="2012" name="J. Bacteriol.">
        <title>Genome Sequence of the Alkane-Degrading Bacterium Alcanivorax hongdengensis Type Strain A-11-3.</title>
        <authorList>
            <person name="Lai Q."/>
            <person name="Shao Z."/>
        </authorList>
    </citation>
    <scope>NUCLEOTIDE SEQUENCE [LARGE SCALE GENOMIC DNA]</scope>
    <source>
        <strain evidence="3 4">A-11-3</strain>
    </source>
</reference>
<proteinExistence type="predicted"/>
<dbReference type="InterPro" id="IPR011990">
    <property type="entry name" value="TPR-like_helical_dom_sf"/>
</dbReference>
<dbReference type="PROSITE" id="PS50005">
    <property type="entry name" value="TPR"/>
    <property type="match status" value="2"/>
</dbReference>
<feature type="repeat" description="TPR" evidence="1">
    <location>
        <begin position="173"/>
        <end position="206"/>
    </location>
</feature>
<protein>
    <submittedName>
        <fullName evidence="3">Uncharacterized protein</fullName>
    </submittedName>
</protein>
<dbReference type="SUPFAM" id="SSF48452">
    <property type="entry name" value="TPR-like"/>
    <property type="match status" value="2"/>
</dbReference>
<dbReference type="Pfam" id="PF14559">
    <property type="entry name" value="TPR_19"/>
    <property type="match status" value="1"/>
</dbReference>
<dbReference type="PATRIC" id="fig|1177179.3.peg.1128"/>
<dbReference type="AlphaFoldDB" id="L0WH27"/>
<dbReference type="eggNOG" id="COG4105">
    <property type="taxonomic scope" value="Bacteria"/>
</dbReference>
<dbReference type="RefSeq" id="WP_008928307.1">
    <property type="nucleotide sequence ID" value="NZ_AMRJ01000005.1"/>
</dbReference>
<feature type="signal peptide" evidence="2">
    <location>
        <begin position="1"/>
        <end position="22"/>
    </location>
</feature>
<dbReference type="InterPro" id="IPR019734">
    <property type="entry name" value="TPR_rpt"/>
</dbReference>
<dbReference type="Pfam" id="PF13432">
    <property type="entry name" value="TPR_16"/>
    <property type="match status" value="1"/>
</dbReference>
<feature type="chain" id="PRO_5003947998" evidence="2">
    <location>
        <begin position="23"/>
        <end position="981"/>
    </location>
</feature>
<organism evidence="3 4">
    <name type="scientific">Alcanivorax hongdengensis A-11-3</name>
    <dbReference type="NCBI Taxonomy" id="1177179"/>
    <lineage>
        <taxon>Bacteria</taxon>
        <taxon>Pseudomonadati</taxon>
        <taxon>Pseudomonadota</taxon>
        <taxon>Gammaproteobacteria</taxon>
        <taxon>Oceanospirillales</taxon>
        <taxon>Alcanivoracaceae</taxon>
        <taxon>Alcanivorax</taxon>
    </lineage>
</organism>
<evidence type="ECO:0000313" key="3">
    <source>
        <dbReference type="EMBL" id="EKF75145.1"/>
    </source>
</evidence>
<dbReference type="EMBL" id="AMRJ01000005">
    <property type="protein sequence ID" value="EKF75145.1"/>
    <property type="molecule type" value="Genomic_DNA"/>
</dbReference>
<keyword evidence="1" id="KW-0802">TPR repeat</keyword>
<evidence type="ECO:0000256" key="1">
    <source>
        <dbReference type="PROSITE-ProRule" id="PRU00339"/>
    </source>
</evidence>
<dbReference type="PROSITE" id="PS51257">
    <property type="entry name" value="PROKAR_LIPOPROTEIN"/>
    <property type="match status" value="1"/>
</dbReference>
<keyword evidence="2" id="KW-0732">Signal</keyword>